<protein>
    <recommendedName>
        <fullName evidence="3 18">FAD:protein FMN transferase</fullName>
        <ecNumber evidence="2 18">2.7.1.180</ecNumber>
    </recommendedName>
    <alternativeName>
        <fullName evidence="15 18">Flavin transferase</fullName>
    </alternativeName>
</protein>
<keyword evidence="13" id="KW-0564">Palmitate</keyword>
<feature type="binding site" evidence="19">
    <location>
        <position position="172"/>
    </location>
    <ligand>
        <name>Mg(2+)</name>
        <dbReference type="ChEBI" id="CHEBI:18420"/>
    </ligand>
</feature>
<dbReference type="RefSeq" id="WP_109764187.1">
    <property type="nucleotide sequence ID" value="NZ_QGGU01000009.1"/>
</dbReference>
<keyword evidence="9" id="KW-0732">Signal</keyword>
<evidence type="ECO:0000256" key="13">
    <source>
        <dbReference type="ARBA" id="ARBA00023139"/>
    </source>
</evidence>
<name>A0A316FIE0_9GAMM</name>
<dbReference type="SUPFAM" id="SSF143631">
    <property type="entry name" value="ApbE-like"/>
    <property type="match status" value="1"/>
</dbReference>
<reference evidence="21 22" key="1">
    <citation type="submission" date="2018-05" db="EMBL/GenBank/DDBJ databases">
        <title>Genomic Encyclopedia of Type Strains, Phase IV (KMG-IV): sequencing the most valuable type-strain genomes for metagenomic binning, comparative biology and taxonomic classification.</title>
        <authorList>
            <person name="Goeker M."/>
        </authorList>
    </citation>
    <scope>NUCLEOTIDE SEQUENCE [LARGE SCALE GENOMIC DNA]</scope>
    <source>
        <strain evidence="21 22">DSM 25350</strain>
    </source>
</reference>
<dbReference type="InterPro" id="IPR003374">
    <property type="entry name" value="ApbE-like_sf"/>
</dbReference>
<keyword evidence="22" id="KW-1185">Reference proteome</keyword>
<dbReference type="GO" id="GO:0005886">
    <property type="term" value="C:plasma membrane"/>
    <property type="evidence" value="ECO:0007669"/>
    <property type="project" value="UniProtKB-SubCell"/>
</dbReference>
<comment type="function">
    <text evidence="20">Flavin transferase that catalyzes the transfer of the FMN moiety of FAD and its covalent binding to the hydroxyl group of a threonine residue in a target flavoprotein.</text>
</comment>
<evidence type="ECO:0000256" key="4">
    <source>
        <dbReference type="ARBA" id="ARBA00022475"/>
    </source>
</evidence>
<evidence type="ECO:0000256" key="18">
    <source>
        <dbReference type="PIRNR" id="PIRNR006268"/>
    </source>
</evidence>
<evidence type="ECO:0000313" key="21">
    <source>
        <dbReference type="EMBL" id="PWK48514.1"/>
    </source>
</evidence>
<dbReference type="PIRSF" id="PIRSF006268">
    <property type="entry name" value="ApbE"/>
    <property type="match status" value="1"/>
</dbReference>
<evidence type="ECO:0000256" key="15">
    <source>
        <dbReference type="ARBA" id="ARBA00031306"/>
    </source>
</evidence>
<evidence type="ECO:0000256" key="1">
    <source>
        <dbReference type="ARBA" id="ARBA00008282"/>
    </source>
</evidence>
<dbReference type="EC" id="2.7.1.180" evidence="2 18"/>
<evidence type="ECO:0000256" key="11">
    <source>
        <dbReference type="ARBA" id="ARBA00022842"/>
    </source>
</evidence>
<evidence type="ECO:0000256" key="19">
    <source>
        <dbReference type="PIRSR" id="PIRSR006268-2"/>
    </source>
</evidence>
<comment type="catalytic activity">
    <reaction evidence="16 18 20">
        <text>L-threonyl-[protein] + FAD = FMN-L-threonyl-[protein] + AMP + H(+)</text>
        <dbReference type="Rhea" id="RHEA:36847"/>
        <dbReference type="Rhea" id="RHEA-COMP:11060"/>
        <dbReference type="Rhea" id="RHEA-COMP:11061"/>
        <dbReference type="ChEBI" id="CHEBI:15378"/>
        <dbReference type="ChEBI" id="CHEBI:30013"/>
        <dbReference type="ChEBI" id="CHEBI:57692"/>
        <dbReference type="ChEBI" id="CHEBI:74257"/>
        <dbReference type="ChEBI" id="CHEBI:456215"/>
        <dbReference type="EC" id="2.7.1.180"/>
    </reaction>
</comment>
<keyword evidence="10 18" id="KW-0274">FAD</keyword>
<evidence type="ECO:0000256" key="17">
    <source>
        <dbReference type="ARBA" id="ARBA00060485"/>
    </source>
</evidence>
<dbReference type="FunFam" id="3.10.520.10:FF:000001">
    <property type="entry name" value="FAD:protein FMN transferase"/>
    <property type="match status" value="1"/>
</dbReference>
<evidence type="ECO:0000256" key="12">
    <source>
        <dbReference type="ARBA" id="ARBA00023136"/>
    </source>
</evidence>
<evidence type="ECO:0000256" key="16">
    <source>
        <dbReference type="ARBA" id="ARBA00048540"/>
    </source>
</evidence>
<dbReference type="Gene3D" id="3.10.520.10">
    <property type="entry name" value="ApbE-like domains"/>
    <property type="match status" value="1"/>
</dbReference>
<dbReference type="Pfam" id="PF02424">
    <property type="entry name" value="ApbE"/>
    <property type="match status" value="1"/>
</dbReference>
<keyword evidence="14 20" id="KW-0449">Lipoprotein</keyword>
<dbReference type="Proteomes" id="UP000245790">
    <property type="component" value="Unassembled WGS sequence"/>
</dbReference>
<keyword evidence="12" id="KW-0472">Membrane</keyword>
<keyword evidence="8 18" id="KW-0479">Metal-binding</keyword>
<keyword evidence="7 18" id="KW-0808">Transferase</keyword>
<evidence type="ECO:0000256" key="10">
    <source>
        <dbReference type="ARBA" id="ARBA00022827"/>
    </source>
</evidence>
<dbReference type="PROSITE" id="PS51257">
    <property type="entry name" value="PROKAR_LIPOPROTEIN"/>
    <property type="match status" value="1"/>
</dbReference>
<proteinExistence type="inferred from homology"/>
<gene>
    <name evidence="21" type="ORF">C8D97_10965</name>
</gene>
<dbReference type="OrthoDB" id="9778595at2"/>
<evidence type="ECO:0000313" key="22">
    <source>
        <dbReference type="Proteomes" id="UP000245790"/>
    </source>
</evidence>
<evidence type="ECO:0000256" key="9">
    <source>
        <dbReference type="ARBA" id="ARBA00022729"/>
    </source>
</evidence>
<comment type="similarity">
    <text evidence="1 18 20">Belongs to the ApbE family.</text>
</comment>
<comment type="cofactor">
    <cofactor evidence="19">
        <name>Mg(2+)</name>
        <dbReference type="ChEBI" id="CHEBI:18420"/>
    </cofactor>
    <cofactor evidence="19">
        <name>Mn(2+)</name>
        <dbReference type="ChEBI" id="CHEBI:29035"/>
    </cofactor>
    <text evidence="19">Magnesium. Can also use manganese.</text>
</comment>
<dbReference type="GO" id="GO:0016740">
    <property type="term" value="F:transferase activity"/>
    <property type="evidence" value="ECO:0007669"/>
    <property type="project" value="UniProtKB-UniRule"/>
</dbReference>
<sequence>MRTSYIIYLLLFSVFLTACQQQEYVKINGQTMGTYYTLQFKPESQSVDGLSAQVEQRLEQLNQNLSTYIDDSDLTTLNRSVGRRCFKVSQDTLAVVSEALRIHQLSDGAFDPGLGPLIELWGFDKKQINNQVPADELIKERQAMINFTDTQVRQEQGCIVKGNDLLQINLSAIAKGYAVDELIAILEQQYGIQNYLVEIGGELRVNGNNAHNKPWTVAIESPDPGSRSVQKVITPIDMAVATSGDYRNFFEKDGKRYSHTINPISGYPIEHKLASITVLHPSTMTADAMATTLMVLGEKAGKDFAQQHNLPVFMIIKSDDGFKEYYNDAFKPYLKSATQ</sequence>
<keyword evidence="11 18" id="KW-0460">Magnesium</keyword>
<comment type="subcellular location">
    <subcellularLocation>
        <location evidence="17 20">Cell inner membrane</location>
        <topology evidence="17 20">Lipid-anchor</topology>
        <orientation evidence="17 20">Periplasmic side</orientation>
    </subcellularLocation>
</comment>
<evidence type="ECO:0000256" key="8">
    <source>
        <dbReference type="ARBA" id="ARBA00022723"/>
    </source>
</evidence>
<evidence type="ECO:0000256" key="3">
    <source>
        <dbReference type="ARBA" id="ARBA00016337"/>
    </source>
</evidence>
<evidence type="ECO:0000256" key="5">
    <source>
        <dbReference type="ARBA" id="ARBA00022519"/>
    </source>
</evidence>
<comment type="caution">
    <text evidence="21">The sequence shown here is derived from an EMBL/GenBank/DDBJ whole genome shotgun (WGS) entry which is preliminary data.</text>
</comment>
<feature type="binding site" evidence="19">
    <location>
        <position position="291"/>
    </location>
    <ligand>
        <name>Mg(2+)</name>
        <dbReference type="ChEBI" id="CHEBI:18420"/>
    </ligand>
</feature>
<dbReference type="AlphaFoldDB" id="A0A316FIE0"/>
<organism evidence="21 22">
    <name type="scientific">Pleionea mediterranea</name>
    <dbReference type="NCBI Taxonomy" id="523701"/>
    <lineage>
        <taxon>Bacteria</taxon>
        <taxon>Pseudomonadati</taxon>
        <taxon>Pseudomonadota</taxon>
        <taxon>Gammaproteobacteria</taxon>
        <taxon>Oceanospirillales</taxon>
        <taxon>Pleioneaceae</taxon>
        <taxon>Pleionea</taxon>
    </lineage>
</organism>
<keyword evidence="6 18" id="KW-0285">Flavoprotein</keyword>
<dbReference type="PANTHER" id="PTHR30040">
    <property type="entry name" value="THIAMINE BIOSYNTHESIS LIPOPROTEIN APBE"/>
    <property type="match status" value="1"/>
</dbReference>
<evidence type="ECO:0000256" key="7">
    <source>
        <dbReference type="ARBA" id="ARBA00022679"/>
    </source>
</evidence>
<dbReference type="PANTHER" id="PTHR30040:SF2">
    <property type="entry name" value="FAD:PROTEIN FMN TRANSFERASE"/>
    <property type="match status" value="1"/>
</dbReference>
<evidence type="ECO:0000256" key="20">
    <source>
        <dbReference type="RuleBase" id="RU363002"/>
    </source>
</evidence>
<accession>A0A316FIE0</accession>
<evidence type="ECO:0000256" key="14">
    <source>
        <dbReference type="ARBA" id="ARBA00023288"/>
    </source>
</evidence>
<dbReference type="InterPro" id="IPR024932">
    <property type="entry name" value="ApbE"/>
</dbReference>
<evidence type="ECO:0000256" key="2">
    <source>
        <dbReference type="ARBA" id="ARBA00011955"/>
    </source>
</evidence>
<dbReference type="EMBL" id="QGGU01000009">
    <property type="protein sequence ID" value="PWK48514.1"/>
    <property type="molecule type" value="Genomic_DNA"/>
</dbReference>
<feature type="binding site" evidence="19">
    <location>
        <position position="287"/>
    </location>
    <ligand>
        <name>Mg(2+)</name>
        <dbReference type="ChEBI" id="CHEBI:18420"/>
    </ligand>
</feature>
<evidence type="ECO:0000256" key="6">
    <source>
        <dbReference type="ARBA" id="ARBA00022630"/>
    </source>
</evidence>
<keyword evidence="5 20" id="KW-0997">Cell inner membrane</keyword>
<keyword evidence="4" id="KW-1003">Cell membrane</keyword>
<dbReference type="GO" id="GO:0046872">
    <property type="term" value="F:metal ion binding"/>
    <property type="evidence" value="ECO:0007669"/>
    <property type="project" value="UniProtKB-UniRule"/>
</dbReference>